<organism evidence="3 4">
    <name type="scientific">Brassicogethes aeneus</name>
    <name type="common">Rape pollen beetle</name>
    <name type="synonym">Meligethes aeneus</name>
    <dbReference type="NCBI Taxonomy" id="1431903"/>
    <lineage>
        <taxon>Eukaryota</taxon>
        <taxon>Metazoa</taxon>
        <taxon>Ecdysozoa</taxon>
        <taxon>Arthropoda</taxon>
        <taxon>Hexapoda</taxon>
        <taxon>Insecta</taxon>
        <taxon>Pterygota</taxon>
        <taxon>Neoptera</taxon>
        <taxon>Endopterygota</taxon>
        <taxon>Coleoptera</taxon>
        <taxon>Polyphaga</taxon>
        <taxon>Cucujiformia</taxon>
        <taxon>Nitidulidae</taxon>
        <taxon>Meligethinae</taxon>
        <taxon>Brassicogethes</taxon>
    </lineage>
</organism>
<feature type="chain" id="PRO_5040231421" evidence="2">
    <location>
        <begin position="23"/>
        <end position="286"/>
    </location>
</feature>
<keyword evidence="2" id="KW-0732">Signal</keyword>
<proteinExistence type="predicted"/>
<keyword evidence="1" id="KW-1133">Transmembrane helix</keyword>
<dbReference type="OrthoDB" id="6627399at2759"/>
<dbReference type="AlphaFoldDB" id="A0A9P0B764"/>
<protein>
    <submittedName>
        <fullName evidence="3">Uncharacterized protein</fullName>
    </submittedName>
</protein>
<feature type="transmembrane region" description="Helical" evidence="1">
    <location>
        <begin position="191"/>
        <end position="224"/>
    </location>
</feature>
<dbReference type="InterPro" id="IPR012464">
    <property type="entry name" value="DUF1676"/>
</dbReference>
<dbReference type="Proteomes" id="UP001154078">
    <property type="component" value="Chromosome 4"/>
</dbReference>
<dbReference type="PANTHER" id="PTHR21879">
    <property type="entry name" value="FI03362P-RELATED-RELATED"/>
    <property type="match status" value="1"/>
</dbReference>
<dbReference type="GO" id="GO:0016020">
    <property type="term" value="C:membrane"/>
    <property type="evidence" value="ECO:0007669"/>
    <property type="project" value="TreeGrafter"/>
</dbReference>
<evidence type="ECO:0000256" key="2">
    <source>
        <dbReference type="SAM" id="SignalP"/>
    </source>
</evidence>
<gene>
    <name evidence="3" type="ORF">MELIAE_LOCUS7001</name>
</gene>
<evidence type="ECO:0000313" key="3">
    <source>
        <dbReference type="EMBL" id="CAH0555713.1"/>
    </source>
</evidence>
<feature type="signal peptide" evidence="2">
    <location>
        <begin position="1"/>
        <end position="22"/>
    </location>
</feature>
<dbReference type="Pfam" id="PF07898">
    <property type="entry name" value="DUF1676"/>
    <property type="match status" value="1"/>
</dbReference>
<evidence type="ECO:0000256" key="1">
    <source>
        <dbReference type="SAM" id="Phobius"/>
    </source>
</evidence>
<accession>A0A9P0B764</accession>
<name>A0A9P0B764_BRAAE</name>
<keyword evidence="4" id="KW-1185">Reference proteome</keyword>
<reference evidence="3" key="1">
    <citation type="submission" date="2021-12" db="EMBL/GenBank/DDBJ databases">
        <authorList>
            <person name="King R."/>
        </authorList>
    </citation>
    <scope>NUCLEOTIDE SEQUENCE</scope>
</reference>
<dbReference type="PANTHER" id="PTHR21879:SF9">
    <property type="entry name" value="OSIRIS 16"/>
    <property type="match status" value="1"/>
</dbReference>
<dbReference type="EMBL" id="OV121135">
    <property type="protein sequence ID" value="CAH0555713.1"/>
    <property type="molecule type" value="Genomic_DNA"/>
</dbReference>
<evidence type="ECO:0000313" key="4">
    <source>
        <dbReference type="Proteomes" id="UP001154078"/>
    </source>
</evidence>
<keyword evidence="1" id="KW-0472">Membrane</keyword>
<keyword evidence="1" id="KW-0812">Transmembrane</keyword>
<sequence>MVLKTSVLVILLCSSVILAADADKSNEVPAAKKDSSDKSEFKKSISRDCANTYTATCLKLDIVSWVDKLNENDDYSVIPGVSVVRENGSARANTADMVAELARDFPNDPSARLDAFMVKKITSYLNSHSVRLNLFNAVDTQIEEARGGGGGGGMGGGGGGMGGGGGNKGGGGGGGGGGMGYILAAGGMMKAMLLTLALGGIAAIAGKALMAGLISLVLSAIIGLKSLHGGHKQTTYEIVSKPVYSHSQSHSVSHEDHGGHYGHSSYGRSFDTAPLPLGLQPDYKPK</sequence>